<comment type="caution">
    <text evidence="6">The sequence shown here is derived from an EMBL/GenBank/DDBJ whole genome shotgun (WGS) entry which is preliminary data.</text>
</comment>
<dbReference type="PIRSF" id="PIRSF000190">
    <property type="entry name" value="Pyd_amn-ph_oxd"/>
    <property type="match status" value="1"/>
</dbReference>
<keyword evidence="2 4" id="KW-0288">FMN</keyword>
<protein>
    <submittedName>
        <fullName evidence="6">Pyridoxine/pyridoxamine 5'-phosphate oxidase</fullName>
        <ecNumber evidence="6">1.4.3.5</ecNumber>
    </submittedName>
</protein>
<keyword evidence="7" id="KW-1185">Reference proteome</keyword>
<evidence type="ECO:0000256" key="2">
    <source>
        <dbReference type="ARBA" id="ARBA00022643"/>
    </source>
</evidence>
<dbReference type="RefSeq" id="WP_156741232.1">
    <property type="nucleotide sequence ID" value="NZ_CACRYJ010000034.1"/>
</dbReference>
<dbReference type="InterPro" id="IPR012349">
    <property type="entry name" value="Split_barrel_FMN-bd"/>
</dbReference>
<gene>
    <name evidence="6" type="primary">pdxH_2</name>
    <name evidence="6" type="ORF">HALOF300_02481</name>
</gene>
<evidence type="ECO:0000259" key="5">
    <source>
        <dbReference type="Pfam" id="PF01243"/>
    </source>
</evidence>
<keyword evidence="1" id="KW-0285">Flavoprotein</keyword>
<dbReference type="Pfam" id="PF01243">
    <property type="entry name" value="PNPOx_N"/>
    <property type="match status" value="1"/>
</dbReference>
<evidence type="ECO:0000313" key="6">
    <source>
        <dbReference type="EMBL" id="VZO37408.1"/>
    </source>
</evidence>
<dbReference type="GO" id="GO:0010181">
    <property type="term" value="F:FMN binding"/>
    <property type="evidence" value="ECO:0007669"/>
    <property type="project" value="InterPro"/>
</dbReference>
<dbReference type="SUPFAM" id="SSF50475">
    <property type="entry name" value="FMN-binding split barrel"/>
    <property type="match status" value="1"/>
</dbReference>
<organism evidence="6 7">
    <name type="scientific">Occultella aeris</name>
    <dbReference type="NCBI Taxonomy" id="2761496"/>
    <lineage>
        <taxon>Bacteria</taxon>
        <taxon>Bacillati</taxon>
        <taxon>Actinomycetota</taxon>
        <taxon>Actinomycetes</taxon>
        <taxon>Micrococcales</taxon>
        <taxon>Ruaniaceae</taxon>
        <taxon>Occultella</taxon>
    </lineage>
</organism>
<evidence type="ECO:0000256" key="1">
    <source>
        <dbReference type="ARBA" id="ARBA00022630"/>
    </source>
</evidence>
<dbReference type="InterPro" id="IPR011576">
    <property type="entry name" value="Pyridox_Oxase_N"/>
</dbReference>
<accession>A0A7M4DK19</accession>
<evidence type="ECO:0000256" key="4">
    <source>
        <dbReference type="PIRSR" id="PIRSR000190-2"/>
    </source>
</evidence>
<comment type="cofactor">
    <cofactor evidence="4">
        <name>FMN</name>
        <dbReference type="ChEBI" id="CHEBI:58210"/>
    </cofactor>
    <text evidence="4">Binds 1 FMN per subunit.</text>
</comment>
<dbReference type="GO" id="GO:0008615">
    <property type="term" value="P:pyridoxine biosynthetic process"/>
    <property type="evidence" value="ECO:0007669"/>
    <property type="project" value="InterPro"/>
</dbReference>
<dbReference type="EC" id="1.4.3.5" evidence="6"/>
<dbReference type="InterPro" id="IPR000659">
    <property type="entry name" value="Pyridox_Oxase"/>
</dbReference>
<dbReference type="GO" id="GO:0004733">
    <property type="term" value="F:pyridoxamine phosphate oxidase activity"/>
    <property type="evidence" value="ECO:0007669"/>
    <property type="project" value="UniProtKB-EC"/>
</dbReference>
<evidence type="ECO:0000313" key="7">
    <source>
        <dbReference type="Proteomes" id="UP000419743"/>
    </source>
</evidence>
<dbReference type="AlphaFoldDB" id="A0A7M4DK19"/>
<reference evidence="6 7" key="1">
    <citation type="submission" date="2019-11" db="EMBL/GenBank/DDBJ databases">
        <authorList>
            <person name="Criscuolo A."/>
        </authorList>
    </citation>
    <scope>NUCLEOTIDE SEQUENCE [LARGE SCALE GENOMIC DNA]</scope>
    <source>
        <strain evidence="6">CIP111667</strain>
    </source>
</reference>
<keyword evidence="3 6" id="KW-0560">Oxidoreductase</keyword>
<dbReference type="EMBL" id="CACRYJ010000034">
    <property type="protein sequence ID" value="VZO37408.1"/>
    <property type="molecule type" value="Genomic_DNA"/>
</dbReference>
<dbReference type="Gene3D" id="2.30.110.10">
    <property type="entry name" value="Electron Transport, Fmn-binding Protein, Chain A"/>
    <property type="match status" value="1"/>
</dbReference>
<feature type="domain" description="Pyridoxamine 5'-phosphate oxidase N-terminal" evidence="5">
    <location>
        <begin position="21"/>
        <end position="127"/>
    </location>
</feature>
<evidence type="ECO:0000256" key="3">
    <source>
        <dbReference type="ARBA" id="ARBA00023002"/>
    </source>
</evidence>
<feature type="binding site" evidence="4">
    <location>
        <position position="175"/>
    </location>
    <ligand>
        <name>FMN</name>
        <dbReference type="ChEBI" id="CHEBI:58210"/>
    </ligand>
</feature>
<name>A0A7M4DK19_9MICO</name>
<proteinExistence type="predicted"/>
<dbReference type="PANTHER" id="PTHR10851">
    <property type="entry name" value="PYRIDOXINE-5-PHOSPHATE OXIDASE"/>
    <property type="match status" value="1"/>
</dbReference>
<sequence length="203" mass="21683">MIETLTGNPLDVLARWVAEAEAAGVPMPSTMTLATADADGSPHARTVLVTAIDDHSLRFHSSSPTAKTRDLADNPRVSAVFHWPSLGRQAILTGAATELDRAVTTAAYPTRPRPLQLVAWAYEDLTPALRGPDYEVPAGAVEKAFAAAAARDPQTLPAPASWTTIELRPCGVDFWQVGTETTPAAKTRFRSDGAGWRSFPVLP</sequence>
<dbReference type="Proteomes" id="UP000419743">
    <property type="component" value="Unassembled WGS sequence"/>
</dbReference>
<feature type="binding site" evidence="4">
    <location>
        <position position="67"/>
    </location>
    <ligand>
        <name>FMN</name>
        <dbReference type="ChEBI" id="CHEBI:58210"/>
    </ligand>
</feature>
<dbReference type="PANTHER" id="PTHR10851:SF0">
    <property type="entry name" value="PYRIDOXINE-5'-PHOSPHATE OXIDASE"/>
    <property type="match status" value="1"/>
</dbReference>
<feature type="binding site" evidence="4">
    <location>
        <position position="89"/>
    </location>
    <ligand>
        <name>FMN</name>
        <dbReference type="ChEBI" id="CHEBI:58210"/>
    </ligand>
</feature>